<proteinExistence type="predicted"/>
<dbReference type="AlphaFoldDB" id="A0A840S8X7"/>
<gene>
    <name evidence="2" type="ORF">HNQ51_002183</name>
</gene>
<feature type="region of interest" description="Disordered" evidence="1">
    <location>
        <begin position="72"/>
        <end position="92"/>
    </location>
</feature>
<evidence type="ECO:0000313" key="3">
    <source>
        <dbReference type="Proteomes" id="UP000554837"/>
    </source>
</evidence>
<sequence>MSESVSITTLDRSGRSVGVGSFVRVLTIDPEVFVNTEREEVPRIQSMLGEVLEVYEVDQWGRAWVEKWWHEGEGQSTSHSLALDPQDMELVR</sequence>
<keyword evidence="3" id="KW-1185">Reference proteome</keyword>
<dbReference type="Proteomes" id="UP000554837">
    <property type="component" value="Unassembled WGS sequence"/>
</dbReference>
<dbReference type="RefSeq" id="WP_138855494.1">
    <property type="nucleotide sequence ID" value="NZ_CP040709.1"/>
</dbReference>
<protein>
    <submittedName>
        <fullName evidence="2">Uncharacterized protein</fullName>
    </submittedName>
</protein>
<dbReference type="OrthoDB" id="8778617at2"/>
<dbReference type="EMBL" id="JACHHO010000002">
    <property type="protein sequence ID" value="MBB5204869.1"/>
    <property type="molecule type" value="Genomic_DNA"/>
</dbReference>
<evidence type="ECO:0000313" key="2">
    <source>
        <dbReference type="EMBL" id="MBB5204869.1"/>
    </source>
</evidence>
<reference evidence="2 3" key="1">
    <citation type="submission" date="2020-08" db="EMBL/GenBank/DDBJ databases">
        <title>Genomic Encyclopedia of Type Strains, Phase IV (KMG-IV): sequencing the most valuable type-strain genomes for metagenomic binning, comparative biology and taxonomic classification.</title>
        <authorList>
            <person name="Goeker M."/>
        </authorList>
    </citation>
    <scope>NUCLEOTIDE SEQUENCE [LARGE SCALE GENOMIC DNA]</scope>
    <source>
        <strain evidence="2 3">DSM 23958</strain>
    </source>
</reference>
<name>A0A840S8X7_9BURK</name>
<evidence type="ECO:0000256" key="1">
    <source>
        <dbReference type="SAM" id="MobiDB-lite"/>
    </source>
</evidence>
<organism evidence="2 3">
    <name type="scientific">Inhella inkyongensis</name>
    <dbReference type="NCBI Taxonomy" id="392593"/>
    <lineage>
        <taxon>Bacteria</taxon>
        <taxon>Pseudomonadati</taxon>
        <taxon>Pseudomonadota</taxon>
        <taxon>Betaproteobacteria</taxon>
        <taxon>Burkholderiales</taxon>
        <taxon>Sphaerotilaceae</taxon>
        <taxon>Inhella</taxon>
    </lineage>
</organism>
<accession>A0A840S8X7</accession>
<comment type="caution">
    <text evidence="2">The sequence shown here is derived from an EMBL/GenBank/DDBJ whole genome shotgun (WGS) entry which is preliminary data.</text>
</comment>